<dbReference type="InterPro" id="IPR003593">
    <property type="entry name" value="AAA+_ATPase"/>
</dbReference>
<dbReference type="InterPro" id="IPR037257">
    <property type="entry name" value="T2SS_E_N_sf"/>
</dbReference>
<dbReference type="Pfam" id="PF00437">
    <property type="entry name" value="T2SSE"/>
    <property type="match status" value="1"/>
</dbReference>
<evidence type="ECO:0000313" key="6">
    <source>
        <dbReference type="Proteomes" id="UP000192342"/>
    </source>
</evidence>
<dbReference type="GO" id="GO:0005524">
    <property type="term" value="F:ATP binding"/>
    <property type="evidence" value="ECO:0007669"/>
    <property type="project" value="UniProtKB-KW"/>
</dbReference>
<dbReference type="PROSITE" id="PS00662">
    <property type="entry name" value="T2SP_E"/>
    <property type="match status" value="1"/>
</dbReference>
<organism evidence="5 6">
    <name type="scientific">Oceanococcus atlanticus</name>
    <dbReference type="NCBI Taxonomy" id="1317117"/>
    <lineage>
        <taxon>Bacteria</taxon>
        <taxon>Pseudomonadati</taxon>
        <taxon>Pseudomonadota</taxon>
        <taxon>Gammaproteobacteria</taxon>
        <taxon>Chromatiales</taxon>
        <taxon>Oceanococcaceae</taxon>
        <taxon>Oceanococcus</taxon>
    </lineage>
</organism>
<evidence type="ECO:0000256" key="2">
    <source>
        <dbReference type="ARBA" id="ARBA00022741"/>
    </source>
</evidence>
<dbReference type="Gene3D" id="3.30.450.90">
    <property type="match status" value="1"/>
</dbReference>
<dbReference type="CDD" id="cd01129">
    <property type="entry name" value="PulE-GspE-like"/>
    <property type="match status" value="1"/>
</dbReference>
<dbReference type="InterPro" id="IPR007831">
    <property type="entry name" value="T2SS_GspE_N"/>
</dbReference>
<dbReference type="Proteomes" id="UP000192342">
    <property type="component" value="Unassembled WGS sequence"/>
</dbReference>
<feature type="domain" description="Bacterial type II secretion system protein E" evidence="4">
    <location>
        <begin position="405"/>
        <end position="419"/>
    </location>
</feature>
<dbReference type="Gene3D" id="3.40.50.300">
    <property type="entry name" value="P-loop containing nucleotide triphosphate hydrolases"/>
    <property type="match status" value="1"/>
</dbReference>
<dbReference type="OrthoDB" id="9804785at2"/>
<name>A0A1Y1SIK9_9GAMM</name>
<reference evidence="5 6" key="1">
    <citation type="submission" date="2013-04" db="EMBL/GenBank/DDBJ databases">
        <title>Oceanococcus atlanticus 22II-S10r2 Genome Sequencing.</title>
        <authorList>
            <person name="Lai Q."/>
            <person name="Li G."/>
            <person name="Shao Z."/>
        </authorList>
    </citation>
    <scope>NUCLEOTIDE SEQUENCE [LARGE SCALE GENOMIC DNA]</scope>
    <source>
        <strain evidence="5 6">22II-S10r2</strain>
    </source>
</reference>
<proteinExistence type="inferred from homology"/>
<keyword evidence="6" id="KW-1185">Reference proteome</keyword>
<dbReference type="InterPro" id="IPR027417">
    <property type="entry name" value="P-loop_NTPase"/>
</dbReference>
<keyword evidence="2" id="KW-0547">Nucleotide-binding</keyword>
<dbReference type="InterPro" id="IPR001482">
    <property type="entry name" value="T2SS/T4SS_dom"/>
</dbReference>
<dbReference type="Pfam" id="PF05157">
    <property type="entry name" value="MshEN"/>
    <property type="match status" value="1"/>
</dbReference>
<sequence length="588" mass="65201">METLRGNITIEWLGTALREDGWLTREQSHNAIRRLAGAASAEHPLVRLAVLKLHRADKPQQLIDTEALCRWLAQRCDIGYRKIDPLKVDIPQATALCSYAYATRAGILPLETTRSSAVFAVTEPGRSEWVNELSQITGRRITRVLANPADIQRYVVEFYALARSIKASEQEQTRRGAGSNDLQNLEQLIELGRRGNLEANDQNVVSVVDWILQYAFDQRASDIHLEPRRDTGRVRFRIDGVLHQVFQMPPKVASAVTARLKVLARLDLAEKRRPQDGRIKTRSPDGQEVELRLSAMPTAFGEKLVLRVFDPDSLLKSYEALGLGEQQIETWQHLTRQPHGIVLVTGPTGSGKTTTLYSTLRQLATEEVNVSTIEDPIELVEPQFNQMQVNPAIDLGFASGVRTVLRQDPDIIMVGEIRDLETAEVAVQAALTGHLVLSTLHTNDATAAITRLLDLGVPPYLLRATLLGVMAQRLARQLCPHCKAPAPVDAVEWRALAGDERPLPEQAMAAEGCLECRATGYLGRVGLYELVEIGPEFRDLIRDNTDLEQLRRSARAAGAASLREAGLHKVLAGLTHAREVLRVTPPTE</sequence>
<dbReference type="RefSeq" id="WP_083560508.1">
    <property type="nucleotide sequence ID" value="NZ_AQQV01000001.1"/>
</dbReference>
<comment type="similarity">
    <text evidence="1">Belongs to the GSP E family.</text>
</comment>
<dbReference type="EMBL" id="AQQV01000001">
    <property type="protein sequence ID" value="ORE89418.1"/>
    <property type="molecule type" value="Genomic_DNA"/>
</dbReference>
<dbReference type="PANTHER" id="PTHR30258">
    <property type="entry name" value="TYPE II SECRETION SYSTEM PROTEIN GSPE-RELATED"/>
    <property type="match status" value="1"/>
</dbReference>
<dbReference type="SMART" id="SM00382">
    <property type="entry name" value="AAA"/>
    <property type="match status" value="1"/>
</dbReference>
<dbReference type="Gene3D" id="3.30.300.160">
    <property type="entry name" value="Type II secretion system, protein E, N-terminal domain"/>
    <property type="match status" value="1"/>
</dbReference>
<evidence type="ECO:0000313" key="5">
    <source>
        <dbReference type="EMBL" id="ORE89418.1"/>
    </source>
</evidence>
<gene>
    <name evidence="5" type="ORF">ATO7_06045</name>
</gene>
<evidence type="ECO:0000256" key="1">
    <source>
        <dbReference type="ARBA" id="ARBA00006611"/>
    </source>
</evidence>
<dbReference type="PANTHER" id="PTHR30258:SF13">
    <property type="entry name" value="SECRETION PATHWAY ATPASE-RELATED"/>
    <property type="match status" value="1"/>
</dbReference>
<accession>A0A1Y1SIK9</accession>
<dbReference type="FunFam" id="3.40.50.300:FF:000398">
    <property type="entry name" value="Type IV pilus assembly ATPase PilB"/>
    <property type="match status" value="1"/>
</dbReference>
<keyword evidence="3" id="KW-0067">ATP-binding</keyword>
<comment type="caution">
    <text evidence="5">The sequence shown here is derived from an EMBL/GenBank/DDBJ whole genome shotgun (WGS) entry which is preliminary data.</text>
</comment>
<evidence type="ECO:0000259" key="4">
    <source>
        <dbReference type="PROSITE" id="PS00662"/>
    </source>
</evidence>
<evidence type="ECO:0000256" key="3">
    <source>
        <dbReference type="ARBA" id="ARBA00022840"/>
    </source>
</evidence>
<dbReference type="SUPFAM" id="SSF160246">
    <property type="entry name" value="EspE N-terminal domain-like"/>
    <property type="match status" value="1"/>
</dbReference>
<dbReference type="GO" id="GO:0005886">
    <property type="term" value="C:plasma membrane"/>
    <property type="evidence" value="ECO:0007669"/>
    <property type="project" value="TreeGrafter"/>
</dbReference>
<protein>
    <submittedName>
        <fullName evidence="5">Type IV-A pilus assembly ATPase PilB</fullName>
    </submittedName>
</protein>
<dbReference type="GO" id="GO:0016887">
    <property type="term" value="F:ATP hydrolysis activity"/>
    <property type="evidence" value="ECO:0007669"/>
    <property type="project" value="TreeGrafter"/>
</dbReference>
<dbReference type="SUPFAM" id="SSF52540">
    <property type="entry name" value="P-loop containing nucleoside triphosphate hydrolases"/>
    <property type="match status" value="1"/>
</dbReference>
<dbReference type="AlphaFoldDB" id="A0A1Y1SIK9"/>
<dbReference type="STRING" id="1317117.ATO7_06045"/>